<accession>X0W2H8</accession>
<dbReference type="AlphaFoldDB" id="X0W2H8"/>
<evidence type="ECO:0000313" key="1">
    <source>
        <dbReference type="EMBL" id="GAG18843.1"/>
    </source>
</evidence>
<gene>
    <name evidence="1" type="ORF">S01H1_47091</name>
</gene>
<sequence length="55" mass="5975">MILTCPKCGAREDETINGMFSGPEPSIRRRGNVAECVKCGFEGMIPNSTVKVNET</sequence>
<reference evidence="1" key="1">
    <citation type="journal article" date="2014" name="Front. Microbiol.">
        <title>High frequency of phylogenetically diverse reductive dehalogenase-homologous genes in deep subseafloor sedimentary metagenomes.</title>
        <authorList>
            <person name="Kawai M."/>
            <person name="Futagami T."/>
            <person name="Toyoda A."/>
            <person name="Takaki Y."/>
            <person name="Nishi S."/>
            <person name="Hori S."/>
            <person name="Arai W."/>
            <person name="Tsubouchi T."/>
            <person name="Morono Y."/>
            <person name="Uchiyama I."/>
            <person name="Ito T."/>
            <person name="Fujiyama A."/>
            <person name="Inagaki F."/>
            <person name="Takami H."/>
        </authorList>
    </citation>
    <scope>NUCLEOTIDE SEQUENCE</scope>
    <source>
        <strain evidence="1">Expedition CK06-06</strain>
    </source>
</reference>
<protein>
    <submittedName>
        <fullName evidence="1">Uncharacterized protein</fullName>
    </submittedName>
</protein>
<organism evidence="1">
    <name type="scientific">marine sediment metagenome</name>
    <dbReference type="NCBI Taxonomy" id="412755"/>
    <lineage>
        <taxon>unclassified sequences</taxon>
        <taxon>metagenomes</taxon>
        <taxon>ecological metagenomes</taxon>
    </lineage>
</organism>
<comment type="caution">
    <text evidence="1">The sequence shown here is derived from an EMBL/GenBank/DDBJ whole genome shotgun (WGS) entry which is preliminary data.</text>
</comment>
<name>X0W2H8_9ZZZZ</name>
<dbReference type="EMBL" id="BARS01030182">
    <property type="protein sequence ID" value="GAG18843.1"/>
    <property type="molecule type" value="Genomic_DNA"/>
</dbReference>
<proteinExistence type="predicted"/>